<organism evidence="1 2">
    <name type="scientific">Rattus norvegicus</name>
    <name type="common">Rat</name>
    <dbReference type="NCBI Taxonomy" id="10116"/>
    <lineage>
        <taxon>Eukaryota</taxon>
        <taxon>Metazoa</taxon>
        <taxon>Chordata</taxon>
        <taxon>Craniata</taxon>
        <taxon>Vertebrata</taxon>
        <taxon>Euteleostomi</taxon>
        <taxon>Mammalia</taxon>
        <taxon>Eutheria</taxon>
        <taxon>Euarchontoglires</taxon>
        <taxon>Glires</taxon>
        <taxon>Rodentia</taxon>
        <taxon>Myomorpha</taxon>
        <taxon>Muroidea</taxon>
        <taxon>Muridae</taxon>
        <taxon>Murinae</taxon>
        <taxon>Rattus</taxon>
    </lineage>
</organism>
<dbReference type="AlphaFoldDB" id="A6KU92"/>
<protein>
    <submittedName>
        <fullName evidence="1">RCG27472</fullName>
    </submittedName>
</protein>
<dbReference type="EMBL" id="CH474142">
    <property type="protein sequence ID" value="EDL77830.1"/>
    <property type="molecule type" value="Genomic_DNA"/>
</dbReference>
<name>A6KU92_RAT</name>
<evidence type="ECO:0000313" key="1">
    <source>
        <dbReference type="EMBL" id="EDL77830.1"/>
    </source>
</evidence>
<accession>A6KU92</accession>
<proteinExistence type="predicted"/>
<reference evidence="1 2" key="1">
    <citation type="submission" date="2005-07" db="EMBL/GenBank/DDBJ databases">
        <authorList>
            <person name="Mural R.J."/>
            <person name="Li P.W."/>
            <person name="Adams M.D."/>
            <person name="Amanatides P.G."/>
            <person name="Baden-Tillson H."/>
            <person name="Barnstead M."/>
            <person name="Chin S.H."/>
            <person name="Dew I."/>
            <person name="Evans C.A."/>
            <person name="Ferriera S."/>
            <person name="Flanigan M."/>
            <person name="Fosler C."/>
            <person name="Glodek A."/>
            <person name="Gu Z."/>
            <person name="Holt R.A."/>
            <person name="Jennings D."/>
            <person name="Kraft C.L."/>
            <person name="Lu F."/>
            <person name="Nguyen T."/>
            <person name="Nusskern D.R."/>
            <person name="Pfannkoch C.M."/>
            <person name="Sitter C."/>
            <person name="Sutton G.G."/>
            <person name="Venter J.C."/>
            <person name="Wang Z."/>
            <person name="Woodage T."/>
            <person name="Zheng X.H."/>
            <person name="Zhong F."/>
        </authorList>
    </citation>
    <scope>NUCLEOTIDE SEQUENCE [LARGE SCALE GENOMIC DNA]</scope>
    <source>
        <strain>BN</strain>
        <strain evidence="2">Sprague-Dawley</strain>
    </source>
</reference>
<evidence type="ECO:0000313" key="2">
    <source>
        <dbReference type="Proteomes" id="UP000234681"/>
    </source>
</evidence>
<gene>
    <name evidence="1" type="ORF">rCG_27472</name>
</gene>
<sequence>MCMWTSLPKSGLCWILPRKVFTKM</sequence>
<dbReference type="Proteomes" id="UP000234681">
    <property type="component" value="Chromosome 12"/>
</dbReference>